<proteinExistence type="predicted"/>
<reference evidence="3" key="2">
    <citation type="submission" date="2015-01" db="EMBL/GenBank/DDBJ databases">
        <title>Evolutionary Origins and Diversification of the Mycorrhizal Mutualists.</title>
        <authorList>
            <consortium name="DOE Joint Genome Institute"/>
            <consortium name="Mycorrhizal Genomics Consortium"/>
            <person name="Kohler A."/>
            <person name="Kuo A."/>
            <person name="Nagy L.G."/>
            <person name="Floudas D."/>
            <person name="Copeland A."/>
            <person name="Barry K.W."/>
            <person name="Cichocki N."/>
            <person name="Veneault-Fourrey C."/>
            <person name="LaButti K."/>
            <person name="Lindquist E.A."/>
            <person name="Lipzen A."/>
            <person name="Lundell T."/>
            <person name="Morin E."/>
            <person name="Murat C."/>
            <person name="Riley R."/>
            <person name="Ohm R."/>
            <person name="Sun H."/>
            <person name="Tunlid A."/>
            <person name="Henrissat B."/>
            <person name="Grigoriev I.V."/>
            <person name="Hibbett D.S."/>
            <person name="Martin F."/>
        </authorList>
    </citation>
    <scope>NUCLEOTIDE SEQUENCE [LARGE SCALE GENOMIC DNA]</scope>
    <source>
        <strain evidence="3">Zn</strain>
    </source>
</reference>
<feature type="region of interest" description="Disordered" evidence="1">
    <location>
        <begin position="158"/>
        <end position="195"/>
    </location>
</feature>
<name>A0A0C3CT31_OIDMZ</name>
<feature type="region of interest" description="Disordered" evidence="1">
    <location>
        <begin position="301"/>
        <end position="333"/>
    </location>
</feature>
<protein>
    <submittedName>
        <fullName evidence="2">Uncharacterized protein</fullName>
    </submittedName>
</protein>
<feature type="region of interest" description="Disordered" evidence="1">
    <location>
        <begin position="14"/>
        <end position="91"/>
    </location>
</feature>
<dbReference type="InParanoid" id="A0A0C3CT31"/>
<feature type="compositionally biased region" description="Basic and acidic residues" evidence="1">
    <location>
        <begin position="67"/>
        <end position="91"/>
    </location>
</feature>
<evidence type="ECO:0000313" key="2">
    <source>
        <dbReference type="EMBL" id="KIN02159.1"/>
    </source>
</evidence>
<sequence>MRFHWRCLCLSAAPESDDPRNEDAKMVSGMHAPRPGTNREYDPRRIRHSSCPFGAGNRPGRRRKRSKKEEAYDWGRDRLETKGEEGEGGEMERAIELPRPEPFERKREIYATSQGRRPIPAVVHPWKDGRRRRRNLGPDVLRGWLECDVPYWQPMWAGSQRKGRHGRERAAREERTHACTVGTGDPRKGQSGTNDPMANVPAWVFPGAVINARHGWQVSGQYLLWKLSMGSERFTLSTLHPLPPTHALGPDVEVESGPFRHAAASSHGGPRAAGGCDGRPVERGLVDEGKAISETEREIHRVHSQSGDIQGRGNAAEKVQGFQRGVEQATRSV</sequence>
<dbReference type="AlphaFoldDB" id="A0A0C3CT31"/>
<dbReference type="EMBL" id="KN832875">
    <property type="protein sequence ID" value="KIN02159.1"/>
    <property type="molecule type" value="Genomic_DNA"/>
</dbReference>
<feature type="region of interest" description="Disordered" evidence="1">
    <location>
        <begin position="261"/>
        <end position="281"/>
    </location>
</feature>
<accession>A0A0C3CT31</accession>
<evidence type="ECO:0000256" key="1">
    <source>
        <dbReference type="SAM" id="MobiDB-lite"/>
    </source>
</evidence>
<keyword evidence="3" id="KW-1185">Reference proteome</keyword>
<dbReference type="Proteomes" id="UP000054321">
    <property type="component" value="Unassembled WGS sequence"/>
</dbReference>
<organism evidence="2 3">
    <name type="scientific">Oidiodendron maius (strain Zn)</name>
    <dbReference type="NCBI Taxonomy" id="913774"/>
    <lineage>
        <taxon>Eukaryota</taxon>
        <taxon>Fungi</taxon>
        <taxon>Dikarya</taxon>
        <taxon>Ascomycota</taxon>
        <taxon>Pezizomycotina</taxon>
        <taxon>Leotiomycetes</taxon>
        <taxon>Leotiomycetes incertae sedis</taxon>
        <taxon>Myxotrichaceae</taxon>
        <taxon>Oidiodendron</taxon>
    </lineage>
</organism>
<reference evidence="2 3" key="1">
    <citation type="submission" date="2014-04" db="EMBL/GenBank/DDBJ databases">
        <authorList>
            <consortium name="DOE Joint Genome Institute"/>
            <person name="Kuo A."/>
            <person name="Martino E."/>
            <person name="Perotto S."/>
            <person name="Kohler A."/>
            <person name="Nagy L.G."/>
            <person name="Floudas D."/>
            <person name="Copeland A."/>
            <person name="Barry K.W."/>
            <person name="Cichocki N."/>
            <person name="Veneault-Fourrey C."/>
            <person name="LaButti K."/>
            <person name="Lindquist E.A."/>
            <person name="Lipzen A."/>
            <person name="Lundell T."/>
            <person name="Morin E."/>
            <person name="Murat C."/>
            <person name="Sun H."/>
            <person name="Tunlid A."/>
            <person name="Henrissat B."/>
            <person name="Grigoriev I.V."/>
            <person name="Hibbett D.S."/>
            <person name="Martin F."/>
            <person name="Nordberg H.P."/>
            <person name="Cantor M.N."/>
            <person name="Hua S.X."/>
        </authorList>
    </citation>
    <scope>NUCLEOTIDE SEQUENCE [LARGE SCALE GENOMIC DNA]</scope>
    <source>
        <strain evidence="2 3">Zn</strain>
    </source>
</reference>
<feature type="compositionally biased region" description="Basic and acidic residues" evidence="1">
    <location>
        <begin position="168"/>
        <end position="177"/>
    </location>
</feature>
<gene>
    <name evidence="2" type="ORF">OIDMADRAFT_28275</name>
</gene>
<dbReference type="HOGENOM" id="CLU_834447_0_0_1"/>
<evidence type="ECO:0000313" key="3">
    <source>
        <dbReference type="Proteomes" id="UP000054321"/>
    </source>
</evidence>